<feature type="transmembrane region" description="Helical" evidence="1">
    <location>
        <begin position="206"/>
        <end position="224"/>
    </location>
</feature>
<dbReference type="RefSeq" id="WP_158597352.1">
    <property type="nucleotide sequence ID" value="NZ_RCDB01000003.1"/>
</dbReference>
<protein>
    <submittedName>
        <fullName evidence="3">Uncharacterized protein DUF1624</fullName>
    </submittedName>
</protein>
<dbReference type="EMBL" id="RCDB01000003">
    <property type="protein sequence ID" value="RLK48082.1"/>
    <property type="molecule type" value="Genomic_DNA"/>
</dbReference>
<sequence length="355" mass="37927">MAALRPAIAPRRQPQRLLIPDVLRGVAIFAMLVAHGIPLMTDVPWAVSVVSEMLNDVASPLFALVMGMSAQIVLQRPGASRGVVTAQQLARGVILIALGVWLTSWGSWVAIVLAFLGLTLLVGAPLLLLSGRVVAVVLVLVVAVSEPLILELNRMLVPLVAQYPVLMHPAGWISLDPYYRLINLLPMFLAGALLLRAGIPASWRALSVTALIGLVAFSAERAALVFQGYPPVSGTWADTAGDVGLVAFAYAGVGALAGIRAPAVRRVVDVVFVPFRACGSVALSLYVLQIALIASWSSQGLGWHGNEPLPWLVLVPGLMTVGTLWWRFVGIGPIEWLMGLVTGRYAWPRVRATRN</sequence>
<accession>A0A498BXR4</accession>
<evidence type="ECO:0000256" key="1">
    <source>
        <dbReference type="SAM" id="Phobius"/>
    </source>
</evidence>
<evidence type="ECO:0000259" key="2">
    <source>
        <dbReference type="Pfam" id="PF07786"/>
    </source>
</evidence>
<name>A0A498BXR4_9MICO</name>
<reference evidence="3 4" key="1">
    <citation type="journal article" date="2015" name="Stand. Genomic Sci.">
        <title>Genomic Encyclopedia of Bacterial and Archaeal Type Strains, Phase III: the genomes of soil and plant-associated and newly described type strains.</title>
        <authorList>
            <person name="Whitman W.B."/>
            <person name="Woyke T."/>
            <person name="Klenk H.P."/>
            <person name="Zhou Y."/>
            <person name="Lilburn T.G."/>
            <person name="Beck B.J."/>
            <person name="De Vos P."/>
            <person name="Vandamme P."/>
            <person name="Eisen J.A."/>
            <person name="Garrity G."/>
            <person name="Hugenholtz P."/>
            <person name="Kyrpides N.C."/>
        </authorList>
    </citation>
    <scope>NUCLEOTIDE SEQUENCE [LARGE SCALE GENOMIC DNA]</scope>
    <source>
        <strain evidence="3 4">S2T63</strain>
    </source>
</reference>
<feature type="transmembrane region" description="Helical" evidence="1">
    <location>
        <begin position="21"/>
        <end position="37"/>
    </location>
</feature>
<keyword evidence="1" id="KW-1133">Transmembrane helix</keyword>
<dbReference type="AlphaFoldDB" id="A0A498BXR4"/>
<dbReference type="Proteomes" id="UP000273158">
    <property type="component" value="Unassembled WGS sequence"/>
</dbReference>
<comment type="caution">
    <text evidence="3">The sequence shown here is derived from an EMBL/GenBank/DDBJ whole genome shotgun (WGS) entry which is preliminary data.</text>
</comment>
<keyword evidence="1" id="KW-0812">Transmembrane</keyword>
<keyword evidence="4" id="KW-1185">Reference proteome</keyword>
<dbReference type="Pfam" id="PF07786">
    <property type="entry name" value="HGSNAT_cat"/>
    <property type="match status" value="1"/>
</dbReference>
<keyword evidence="1" id="KW-0472">Membrane</keyword>
<evidence type="ECO:0000313" key="3">
    <source>
        <dbReference type="EMBL" id="RLK48082.1"/>
    </source>
</evidence>
<dbReference type="OrthoDB" id="4966979at2"/>
<evidence type="ECO:0000313" key="4">
    <source>
        <dbReference type="Proteomes" id="UP000273158"/>
    </source>
</evidence>
<feature type="transmembrane region" description="Helical" evidence="1">
    <location>
        <begin position="244"/>
        <end position="263"/>
    </location>
</feature>
<gene>
    <name evidence="3" type="ORF">C7474_2685</name>
</gene>
<feature type="domain" description="Heparan-alpha-glucosaminide N-acetyltransferase catalytic" evidence="2">
    <location>
        <begin position="17"/>
        <end position="210"/>
    </location>
</feature>
<dbReference type="InterPro" id="IPR012429">
    <property type="entry name" value="HGSNAT_cat"/>
</dbReference>
<organism evidence="3 4">
    <name type="scientific">Microbacterium telephonicum</name>
    <dbReference type="NCBI Taxonomy" id="1714841"/>
    <lineage>
        <taxon>Bacteria</taxon>
        <taxon>Bacillati</taxon>
        <taxon>Actinomycetota</taxon>
        <taxon>Actinomycetes</taxon>
        <taxon>Micrococcales</taxon>
        <taxon>Microbacteriaceae</taxon>
        <taxon>Microbacterium</taxon>
    </lineage>
</organism>
<feature type="transmembrane region" description="Helical" evidence="1">
    <location>
        <begin position="275"/>
        <end position="297"/>
    </location>
</feature>
<proteinExistence type="predicted"/>
<feature type="transmembrane region" description="Helical" evidence="1">
    <location>
        <begin position="309"/>
        <end position="328"/>
    </location>
</feature>
<feature type="transmembrane region" description="Helical" evidence="1">
    <location>
        <begin position="181"/>
        <end position="199"/>
    </location>
</feature>